<dbReference type="Gene3D" id="3.40.50.300">
    <property type="entry name" value="P-loop containing nucleotide triphosphate hydrolases"/>
    <property type="match status" value="2"/>
</dbReference>
<dbReference type="EMBL" id="JARQDV010000034">
    <property type="protein sequence ID" value="MDT2966366.1"/>
    <property type="molecule type" value="Genomic_DNA"/>
</dbReference>
<evidence type="ECO:0000256" key="3">
    <source>
        <dbReference type="ARBA" id="ARBA00013368"/>
    </source>
</evidence>
<accession>A0AAW8UUN7</accession>
<organism evidence="5 6">
    <name type="scientific">Enterococcus casseliflavus</name>
    <name type="common">Enterococcus flavescens</name>
    <dbReference type="NCBI Taxonomy" id="37734"/>
    <lineage>
        <taxon>Bacteria</taxon>
        <taxon>Bacillati</taxon>
        <taxon>Bacillota</taxon>
        <taxon>Bacilli</taxon>
        <taxon>Lactobacillales</taxon>
        <taxon>Enterococcaceae</taxon>
        <taxon>Enterococcus</taxon>
    </lineage>
</organism>
<name>A0AAW8UUN7_ENTCA</name>
<dbReference type="InterPro" id="IPR038729">
    <property type="entry name" value="Rad50/SbcC_AAA"/>
</dbReference>
<dbReference type="Pfam" id="PF13476">
    <property type="entry name" value="AAA_23"/>
    <property type="match status" value="1"/>
</dbReference>
<evidence type="ECO:0000313" key="5">
    <source>
        <dbReference type="EMBL" id="MDT2966366.1"/>
    </source>
</evidence>
<dbReference type="PANTHER" id="PTHR32114">
    <property type="entry name" value="ABC TRANSPORTER ABCH.3"/>
    <property type="match status" value="1"/>
</dbReference>
<comment type="caution">
    <text evidence="5">The sequence shown here is derived from an EMBL/GenBank/DDBJ whole genome shotgun (WGS) entry which is preliminary data.</text>
</comment>
<evidence type="ECO:0000313" key="6">
    <source>
        <dbReference type="Proteomes" id="UP001268896"/>
    </source>
</evidence>
<dbReference type="RefSeq" id="WP_236550270.1">
    <property type="nucleotide sequence ID" value="NZ_JARQDV010000034.1"/>
</dbReference>
<comment type="subunit">
    <text evidence="2">Heterodimer of SbcC and SbcD.</text>
</comment>
<dbReference type="PANTHER" id="PTHR32114:SF2">
    <property type="entry name" value="ABC TRANSPORTER ABCH.3"/>
    <property type="match status" value="1"/>
</dbReference>
<sequence length="783" mass="92060">MIKQKINKIYLKNFKHVNEAEISFCNNDLVVLDGPNGFGKTTIFDAVELVMTGKISRIKNTIDRRLGYEYTLFSNNNEVDTEVRIEFEKGEEKIVIAKRIDSKKNYTQIQKRPDNWNIFQTYRLPELMSTFNEGEIISDSDVEEILDISDLERFFNLFYYVQQEENTLFLKKSGKDRMEAISSLFDTKEEEKELLTIIKAKKRITSRKELIRGQVKNIKNLLDDWMNELEKIKKDNKEITLYFRLLPKNSNIEWDKEDVNVDITTREKYLNELRAIYKLRKNVEDFFNTQFNNQIDDYLSNNQLLLNTIDYSNFLEKHDDFISLKAKEKSIRRLESAFKKAEIKSNLDISIFEDIENILQLSLDITEIKRDLEALKISKSKLTDFSKIVQQFKETRKELLKDFSKMKQPIDNDCPLCGVHFDSYDELLKSIQEKEDKFEKMTDYEGQLYEQSLDSFYVNHITNIEQEIKEYLSESENIIPDVFYEGLALAVKKKDQIFDFIEWCKANDIELGNFINIDGNKTISSETSLQELTQLILSKKKNISSGYKDHENKKFIFENIFNSNEIELRQVELESISKKAEYVNSLFYNNGSKKIEDLKSQLKSNEIKEKKLGISEIMATDIISVYEAEIARHWRKIIRDIEIPFYIYSGKIIQNYQLGCGLFIREKDNYEKSIMFVSGIENDHDAINYLSSGQLSGLVIAFTLALNKVYENKSLGVLLIDDPVQTMDEINIASFVELLRNDFSQKQIVLSTHEEEISKYIRYKFSKYGLKTKRINVKNQLYK</sequence>
<comment type="similarity">
    <text evidence="1">Belongs to the SMC family. SbcC subfamily.</text>
</comment>
<gene>
    <name evidence="5" type="ORF">P7I32_17485</name>
</gene>
<dbReference type="InterPro" id="IPR027417">
    <property type="entry name" value="P-loop_NTPase"/>
</dbReference>
<reference evidence="5" key="1">
    <citation type="submission" date="2023-03" db="EMBL/GenBank/DDBJ databases">
        <authorList>
            <person name="Shen W."/>
            <person name="Cai J."/>
        </authorList>
    </citation>
    <scope>NUCLEOTIDE SEQUENCE</scope>
    <source>
        <strain evidence="5">K72-2</strain>
    </source>
</reference>
<dbReference type="SUPFAM" id="SSF52540">
    <property type="entry name" value="P-loop containing nucleoside triphosphate hydrolases"/>
    <property type="match status" value="1"/>
</dbReference>
<dbReference type="Proteomes" id="UP001268896">
    <property type="component" value="Unassembled WGS sequence"/>
</dbReference>
<evidence type="ECO:0000256" key="2">
    <source>
        <dbReference type="ARBA" id="ARBA00011322"/>
    </source>
</evidence>
<proteinExistence type="inferred from homology"/>
<evidence type="ECO:0000259" key="4">
    <source>
        <dbReference type="Pfam" id="PF13476"/>
    </source>
</evidence>
<dbReference type="AlphaFoldDB" id="A0AAW8UUN7"/>
<feature type="domain" description="Rad50/SbcC-type AAA" evidence="4">
    <location>
        <begin position="8"/>
        <end position="230"/>
    </location>
</feature>
<dbReference type="GO" id="GO:0016887">
    <property type="term" value="F:ATP hydrolysis activity"/>
    <property type="evidence" value="ECO:0007669"/>
    <property type="project" value="InterPro"/>
</dbReference>
<evidence type="ECO:0000256" key="1">
    <source>
        <dbReference type="ARBA" id="ARBA00006930"/>
    </source>
</evidence>
<dbReference type="GO" id="GO:0006302">
    <property type="term" value="P:double-strand break repair"/>
    <property type="evidence" value="ECO:0007669"/>
    <property type="project" value="InterPro"/>
</dbReference>
<protein>
    <recommendedName>
        <fullName evidence="3">Nuclease SbcCD subunit C</fullName>
    </recommendedName>
</protein>